<dbReference type="Pfam" id="PF00005">
    <property type="entry name" value="ABC_tran"/>
    <property type="match status" value="1"/>
</dbReference>
<protein>
    <submittedName>
        <fullName evidence="3">ABC transporter ATP-binding protein</fullName>
    </submittedName>
</protein>
<evidence type="ECO:0000313" key="3">
    <source>
        <dbReference type="EMBL" id="HHE04769.1"/>
    </source>
</evidence>
<dbReference type="GO" id="GO:0005524">
    <property type="term" value="F:ATP binding"/>
    <property type="evidence" value="ECO:0007669"/>
    <property type="project" value="UniProtKB-KW"/>
</dbReference>
<dbReference type="GO" id="GO:0016887">
    <property type="term" value="F:ATP hydrolysis activity"/>
    <property type="evidence" value="ECO:0007669"/>
    <property type="project" value="InterPro"/>
</dbReference>
<dbReference type="Gene3D" id="3.40.50.300">
    <property type="entry name" value="P-loop containing nucleotide triphosphate hydrolases"/>
    <property type="match status" value="1"/>
</dbReference>
<evidence type="ECO:0000259" key="2">
    <source>
        <dbReference type="Pfam" id="PF00005"/>
    </source>
</evidence>
<name>A0A7C5HJG9_UNCW3</name>
<dbReference type="PANTHER" id="PTHR42781:SF4">
    <property type="entry name" value="SPERMIDINE_PUTRESCINE IMPORT ATP-BINDING PROTEIN POTA"/>
    <property type="match status" value="1"/>
</dbReference>
<keyword evidence="3" id="KW-0067">ATP-binding</keyword>
<gene>
    <name evidence="3" type="ORF">ENL19_01745</name>
</gene>
<proteinExistence type="predicted"/>
<dbReference type="InterPro" id="IPR050093">
    <property type="entry name" value="ABC_SmlMolc_Importer"/>
</dbReference>
<dbReference type="EMBL" id="DRTB01000128">
    <property type="protein sequence ID" value="HHE04769.1"/>
    <property type="molecule type" value="Genomic_DNA"/>
</dbReference>
<dbReference type="InterPro" id="IPR027417">
    <property type="entry name" value="P-loop_NTPase"/>
</dbReference>
<organism evidence="3">
    <name type="scientific">candidate division WOR-3 bacterium</name>
    <dbReference type="NCBI Taxonomy" id="2052148"/>
    <lineage>
        <taxon>Bacteria</taxon>
        <taxon>Bacteria division WOR-3</taxon>
    </lineage>
</organism>
<keyword evidence="1" id="KW-0813">Transport</keyword>
<sequence>MMIKIERLSIQFNDFSLRDLNLNIKDGEFFILLGPTGAGKTMLLEAIAGLIPVKSGRIIIDKKEVTKLPPEKRGISIVYQDYSLFPHLTVKKNIKFLLIFTKINKS</sequence>
<dbReference type="InterPro" id="IPR003439">
    <property type="entry name" value="ABC_transporter-like_ATP-bd"/>
</dbReference>
<keyword evidence="3" id="KW-0547">Nucleotide-binding</keyword>
<feature type="domain" description="ABC transporter" evidence="2">
    <location>
        <begin position="17"/>
        <end position="93"/>
    </location>
</feature>
<reference evidence="3" key="1">
    <citation type="journal article" date="2020" name="mSystems">
        <title>Genome- and Community-Level Interaction Insights into Carbon Utilization and Element Cycling Functions of Hydrothermarchaeota in Hydrothermal Sediment.</title>
        <authorList>
            <person name="Zhou Z."/>
            <person name="Liu Y."/>
            <person name="Xu W."/>
            <person name="Pan J."/>
            <person name="Luo Z.H."/>
            <person name="Li M."/>
        </authorList>
    </citation>
    <scope>NUCLEOTIDE SEQUENCE [LARGE SCALE GENOMIC DNA]</scope>
    <source>
        <strain evidence="3">HyVt-74</strain>
    </source>
</reference>
<dbReference type="AlphaFoldDB" id="A0A7C5HJG9"/>
<dbReference type="InterPro" id="IPR001270">
    <property type="entry name" value="ClpA/B"/>
</dbReference>
<accession>A0A7C5HJG9</accession>
<dbReference type="PANTHER" id="PTHR42781">
    <property type="entry name" value="SPERMIDINE/PUTRESCINE IMPORT ATP-BINDING PROTEIN POTA"/>
    <property type="match status" value="1"/>
</dbReference>
<dbReference type="PRINTS" id="PR00300">
    <property type="entry name" value="CLPPROTEASEA"/>
</dbReference>
<comment type="caution">
    <text evidence="3">The sequence shown here is derived from an EMBL/GenBank/DDBJ whole genome shotgun (WGS) entry which is preliminary data.</text>
</comment>
<evidence type="ECO:0000256" key="1">
    <source>
        <dbReference type="ARBA" id="ARBA00022448"/>
    </source>
</evidence>
<dbReference type="Proteomes" id="UP000886110">
    <property type="component" value="Unassembled WGS sequence"/>
</dbReference>
<dbReference type="SUPFAM" id="SSF52540">
    <property type="entry name" value="P-loop containing nucleoside triphosphate hydrolases"/>
    <property type="match status" value="1"/>
</dbReference>